<organism evidence="2 3">
    <name type="scientific">Rubritalea tangerina</name>
    <dbReference type="NCBI Taxonomy" id="430798"/>
    <lineage>
        <taxon>Bacteria</taxon>
        <taxon>Pseudomonadati</taxon>
        <taxon>Verrucomicrobiota</taxon>
        <taxon>Verrucomicrobiia</taxon>
        <taxon>Verrucomicrobiales</taxon>
        <taxon>Rubritaleaceae</taxon>
        <taxon>Rubritalea</taxon>
    </lineage>
</organism>
<evidence type="ECO:0000313" key="2">
    <source>
        <dbReference type="EMBL" id="MFD2160430.1"/>
    </source>
</evidence>
<keyword evidence="3" id="KW-1185">Reference proteome</keyword>
<dbReference type="NCBIfam" id="TIGR02595">
    <property type="entry name" value="PEP_CTERM"/>
    <property type="match status" value="1"/>
</dbReference>
<evidence type="ECO:0000256" key="1">
    <source>
        <dbReference type="SAM" id="SignalP"/>
    </source>
</evidence>
<accession>A0ABW4ZEV7</accession>
<feature type="signal peptide" evidence="1">
    <location>
        <begin position="1"/>
        <end position="22"/>
    </location>
</feature>
<dbReference type="InterPro" id="IPR013424">
    <property type="entry name" value="Ice-binding_C"/>
</dbReference>
<dbReference type="RefSeq" id="WP_377088707.1">
    <property type="nucleotide sequence ID" value="NZ_JBHSJL010000014.1"/>
</dbReference>
<reference evidence="3" key="1">
    <citation type="journal article" date="2019" name="Int. J. Syst. Evol. Microbiol.">
        <title>The Global Catalogue of Microorganisms (GCM) 10K type strain sequencing project: providing services to taxonomists for standard genome sequencing and annotation.</title>
        <authorList>
            <consortium name="The Broad Institute Genomics Platform"/>
            <consortium name="The Broad Institute Genome Sequencing Center for Infectious Disease"/>
            <person name="Wu L."/>
            <person name="Ma J."/>
        </authorList>
    </citation>
    <scope>NUCLEOTIDE SEQUENCE [LARGE SCALE GENOMIC DNA]</scope>
    <source>
        <strain evidence="3">CCUG 57942</strain>
    </source>
</reference>
<evidence type="ECO:0000313" key="3">
    <source>
        <dbReference type="Proteomes" id="UP001597389"/>
    </source>
</evidence>
<sequence length="240" mass="25133">MIDRTSTLATLVTLSLLSASQAATTLFSINAEGRYGPNLTNASSNVTSITSSGLGTQTLTITHTLSENDYDGDLVNDTLEVTFTAIVDRPTGNTTGVIRQNGHKLGVDLSGASNNTINAADEKIDILITGATLTLTGAAMGSSGSVTDFDITGFTMGDFNDASELYILNGTPGQNANDVNFGTEVSGFDIEFDTNSSAGYRLRTVKYNVDISVTAIPEPSSAALLLIGAPLCLMRRMRKS</sequence>
<feature type="chain" id="PRO_5047030587" evidence="1">
    <location>
        <begin position="23"/>
        <end position="240"/>
    </location>
</feature>
<proteinExistence type="predicted"/>
<keyword evidence="1" id="KW-0732">Signal</keyword>
<dbReference type="EMBL" id="JBHUJB010000080">
    <property type="protein sequence ID" value="MFD2160430.1"/>
    <property type="molecule type" value="Genomic_DNA"/>
</dbReference>
<protein>
    <submittedName>
        <fullName evidence="2">PEP-CTERM sorting domain-containing protein</fullName>
    </submittedName>
</protein>
<comment type="caution">
    <text evidence="2">The sequence shown here is derived from an EMBL/GenBank/DDBJ whole genome shotgun (WGS) entry which is preliminary data.</text>
</comment>
<gene>
    <name evidence="2" type="ORF">ACFSW8_16115</name>
</gene>
<dbReference type="Proteomes" id="UP001597389">
    <property type="component" value="Unassembled WGS sequence"/>
</dbReference>
<name>A0ABW4ZEV7_9BACT</name>